<sequence>MSSESLEITVHATPDFKGVEKEYERVAKKAKKGFSFFDSKSWNFGSGKKLKSSFKKGWKHTKESASKYHGGSAWATKVGADGSDLDETQHGGFYNTLDKKFSAAKDLFSKKKKKKKDESEEENENSSSPLSNPTSAKQFQIQKAELKIQHANFDKGLLGSSSGPASGGSGGGNSGADAKANGLTAMGMAISIAGAAFAVAGGILKTISAIGEQYHAAMQSQSATIGATGGYVGGGSGYFSNSELAQANVMKGRVTGSSIFGKGNQIDSETMKFAASQGKGIGEVVKELETIRKDNKHADLGFLRGGASATGFSNLRQAEYISKLSNISETLRGKGFSGDVTDFSKFAAGMNRTDGTNMDPNRKMSLAEELSGQGRSGAFGGGIFGSLSMANALSANGGDVFKAIRESESNPGKYMSSALTGMDANTRGIISKMNGGSFSEMSSLKFGYGAFSNDNSSIHAGYNKGLELDNLKKETFASKTGEEAAKIGYELNNAMLKLFEENKGAMLKLTNTVQSIEKTLLPVVSTSITGIVTGIEKMCEYAGPLIDGIGKLASLSSPAGLLVRPR</sequence>
<organism evidence="2 3">
    <name type="scientific">Leptospira weilii str. UI 13098</name>
    <dbReference type="NCBI Taxonomy" id="1088542"/>
    <lineage>
        <taxon>Bacteria</taxon>
        <taxon>Pseudomonadati</taxon>
        <taxon>Spirochaetota</taxon>
        <taxon>Spirochaetia</taxon>
        <taxon>Leptospirales</taxon>
        <taxon>Leptospiraceae</taxon>
        <taxon>Leptospira</taxon>
    </lineage>
</organism>
<gene>
    <name evidence="2" type="ORF">LEP1GSC108_3351</name>
</gene>
<evidence type="ECO:0000256" key="1">
    <source>
        <dbReference type="SAM" id="MobiDB-lite"/>
    </source>
</evidence>
<dbReference type="EMBL" id="AHNU02000040">
    <property type="protein sequence ID" value="EMN90615.1"/>
    <property type="molecule type" value="Genomic_DNA"/>
</dbReference>
<protein>
    <submittedName>
        <fullName evidence="2">Uncharacterized protein</fullName>
    </submittedName>
</protein>
<dbReference type="Proteomes" id="UP000012118">
    <property type="component" value="Unassembled WGS sequence"/>
</dbReference>
<evidence type="ECO:0000313" key="2">
    <source>
        <dbReference type="EMBL" id="EMN90615.1"/>
    </source>
</evidence>
<feature type="region of interest" description="Disordered" evidence="1">
    <location>
        <begin position="111"/>
        <end position="138"/>
    </location>
</feature>
<name>M6QBL5_9LEPT</name>
<feature type="region of interest" description="Disordered" evidence="1">
    <location>
        <begin position="61"/>
        <end position="80"/>
    </location>
</feature>
<reference evidence="2 3" key="1">
    <citation type="submission" date="2013-01" db="EMBL/GenBank/DDBJ databases">
        <authorList>
            <person name="Harkins D.M."/>
            <person name="Durkin A.S."/>
            <person name="Brinkac L.M."/>
            <person name="Haft D.H."/>
            <person name="Selengut J.D."/>
            <person name="Sanka R."/>
            <person name="DePew J."/>
            <person name="Purushe J."/>
            <person name="Chanthongthip A."/>
            <person name="Lattana O."/>
            <person name="Phetsouvanh R."/>
            <person name="Newton P.N."/>
            <person name="Vinetz J.M."/>
            <person name="Sutton G.G."/>
            <person name="Nierman W.C."/>
            <person name="Fouts D.E."/>
        </authorList>
    </citation>
    <scope>NUCLEOTIDE SEQUENCE [LARGE SCALE GENOMIC DNA]</scope>
    <source>
        <strain evidence="2 3">UI 13098</strain>
    </source>
</reference>
<keyword evidence="3" id="KW-1185">Reference proteome</keyword>
<dbReference type="AlphaFoldDB" id="M6QBL5"/>
<accession>M6QBL5</accession>
<evidence type="ECO:0000313" key="3">
    <source>
        <dbReference type="Proteomes" id="UP000012118"/>
    </source>
</evidence>
<proteinExistence type="predicted"/>
<comment type="caution">
    <text evidence="2">The sequence shown here is derived from an EMBL/GenBank/DDBJ whole genome shotgun (WGS) entry which is preliminary data.</text>
</comment>
<dbReference type="RefSeq" id="WP_004503177.1">
    <property type="nucleotide sequence ID" value="NZ_AHNU02000040.1"/>
</dbReference>